<dbReference type="EMBL" id="DS469508">
    <property type="protein sequence ID" value="EDO49777.1"/>
    <property type="molecule type" value="Genomic_DNA"/>
</dbReference>
<gene>
    <name evidence="3" type="ORF">NEMVEDRAFT_v1g80283</name>
</gene>
<keyword evidence="4" id="KW-1185">Reference proteome</keyword>
<feature type="domain" description="Rho-GAP" evidence="2">
    <location>
        <begin position="1"/>
        <end position="146"/>
    </location>
</feature>
<reference evidence="3 4" key="1">
    <citation type="journal article" date="2007" name="Science">
        <title>Sea anemone genome reveals ancestral eumetazoan gene repertoire and genomic organization.</title>
        <authorList>
            <person name="Putnam N.H."/>
            <person name="Srivastava M."/>
            <person name="Hellsten U."/>
            <person name="Dirks B."/>
            <person name="Chapman J."/>
            <person name="Salamov A."/>
            <person name="Terry A."/>
            <person name="Shapiro H."/>
            <person name="Lindquist E."/>
            <person name="Kapitonov V.V."/>
            <person name="Jurka J."/>
            <person name="Genikhovich G."/>
            <person name="Grigoriev I.V."/>
            <person name="Lucas S.M."/>
            <person name="Steele R.E."/>
            <person name="Finnerty J.R."/>
            <person name="Technau U."/>
            <person name="Martindale M.Q."/>
            <person name="Rokhsar D.S."/>
        </authorList>
    </citation>
    <scope>NUCLEOTIDE SEQUENCE [LARGE SCALE GENOMIC DNA]</scope>
    <source>
        <strain evidence="4">CH2 X CH6</strain>
    </source>
</reference>
<protein>
    <recommendedName>
        <fullName evidence="2">Rho-GAP domain-containing protein</fullName>
    </recommendedName>
</protein>
<dbReference type="OMA" id="HSAVNFM"/>
<organism evidence="3 4">
    <name type="scientific">Nematostella vectensis</name>
    <name type="common">Starlet sea anemone</name>
    <dbReference type="NCBI Taxonomy" id="45351"/>
    <lineage>
        <taxon>Eukaryota</taxon>
        <taxon>Metazoa</taxon>
        <taxon>Cnidaria</taxon>
        <taxon>Anthozoa</taxon>
        <taxon>Hexacorallia</taxon>
        <taxon>Actiniaria</taxon>
        <taxon>Edwardsiidae</taxon>
        <taxon>Nematostella</taxon>
    </lineage>
</organism>
<evidence type="ECO:0000313" key="4">
    <source>
        <dbReference type="Proteomes" id="UP000001593"/>
    </source>
</evidence>
<keyword evidence="1" id="KW-0343">GTPase activation</keyword>
<proteinExistence type="predicted"/>
<accession>A7RFT8</accession>
<dbReference type="Gene3D" id="1.10.555.10">
    <property type="entry name" value="Rho GTPase activation protein"/>
    <property type="match status" value="1"/>
</dbReference>
<dbReference type="SUPFAM" id="SSF48350">
    <property type="entry name" value="GTPase activation domain, GAP"/>
    <property type="match status" value="1"/>
</dbReference>
<dbReference type="KEGG" id="nve:5521959"/>
<dbReference type="eggNOG" id="KOG2710">
    <property type="taxonomic scope" value="Eukaryota"/>
</dbReference>
<dbReference type="AlphaFoldDB" id="A7RFT8"/>
<dbReference type="InParanoid" id="A7RFT8"/>
<dbReference type="InterPro" id="IPR037863">
    <property type="entry name" value="RHOGAP6/36"/>
</dbReference>
<evidence type="ECO:0000259" key="2">
    <source>
        <dbReference type="PROSITE" id="PS50238"/>
    </source>
</evidence>
<dbReference type="InterPro" id="IPR008936">
    <property type="entry name" value="Rho_GTPase_activation_prot"/>
</dbReference>
<dbReference type="Pfam" id="PF00620">
    <property type="entry name" value="RhoGAP"/>
    <property type="match status" value="1"/>
</dbReference>
<evidence type="ECO:0000313" key="3">
    <source>
        <dbReference type="EMBL" id="EDO49777.1"/>
    </source>
</evidence>
<dbReference type="GO" id="GO:0005096">
    <property type="term" value="F:GTPase activator activity"/>
    <property type="evidence" value="ECO:0007669"/>
    <property type="project" value="UniProtKB-KW"/>
</dbReference>
<dbReference type="PANTHER" id="PTHR12635:SF7">
    <property type="entry name" value="RHO GTPASE ACTIVATING PROTEIN 6-RELATED"/>
    <property type="match status" value="1"/>
</dbReference>
<sequence>GLHVLGIFRTGGSKKRMKQMREQFDSGEKTQFNAEDNPHDVAALFKEYLRDLPEPLLTRELYSAFLETQGISDTAKEIEALQLLCCLLPAANRDTLNALLAFLSKVDFYAEDKIDDMGCDIPGNKMNSKNLATLIGPNILHKVRIE</sequence>
<dbReference type="GO" id="GO:0007165">
    <property type="term" value="P:signal transduction"/>
    <property type="evidence" value="ECO:0007669"/>
    <property type="project" value="InterPro"/>
</dbReference>
<evidence type="ECO:0000256" key="1">
    <source>
        <dbReference type="ARBA" id="ARBA00022468"/>
    </source>
</evidence>
<dbReference type="PANTHER" id="PTHR12635">
    <property type="entry name" value="RHO-GTPASE-ACTIVATING PROTEIN 6 FAMILY MEMBER"/>
    <property type="match status" value="1"/>
</dbReference>
<feature type="non-terminal residue" evidence="3">
    <location>
        <position position="146"/>
    </location>
</feature>
<dbReference type="OrthoDB" id="10024839at2759"/>
<dbReference type="HOGENOM" id="CLU_115565_0_0_1"/>
<dbReference type="PROSITE" id="PS50238">
    <property type="entry name" value="RHOGAP"/>
    <property type="match status" value="1"/>
</dbReference>
<dbReference type="InterPro" id="IPR000198">
    <property type="entry name" value="RhoGAP_dom"/>
</dbReference>
<dbReference type="STRING" id="45351.A7RFT8"/>
<dbReference type="Proteomes" id="UP000001593">
    <property type="component" value="Unassembled WGS sequence"/>
</dbReference>
<dbReference type="SMART" id="SM00324">
    <property type="entry name" value="RhoGAP"/>
    <property type="match status" value="1"/>
</dbReference>
<dbReference type="PhylomeDB" id="A7RFT8"/>
<name>A7RFT8_NEMVE</name>